<dbReference type="InterPro" id="IPR049898">
    <property type="entry name" value="MARR_BRCT_CHROMO"/>
</dbReference>
<dbReference type="AlphaFoldDB" id="X6M6N2"/>
<reference evidence="2 3" key="1">
    <citation type="journal article" date="2013" name="Curr. Biol.">
        <title>The Genome of the Foraminiferan Reticulomyxa filosa.</title>
        <authorList>
            <person name="Glockner G."/>
            <person name="Hulsmann N."/>
            <person name="Schleicher M."/>
            <person name="Noegel A.A."/>
            <person name="Eichinger L."/>
            <person name="Gallinger C."/>
            <person name="Pawlowski J."/>
            <person name="Sierra R."/>
            <person name="Euteneuer U."/>
            <person name="Pillet L."/>
            <person name="Moustafa A."/>
            <person name="Platzer M."/>
            <person name="Groth M."/>
            <person name="Szafranski K."/>
            <person name="Schliwa M."/>
        </authorList>
    </citation>
    <scope>NUCLEOTIDE SEQUENCE [LARGE SCALE GENOMIC DNA]</scope>
</reference>
<gene>
    <name evidence="2" type="ORF">RFI_27723</name>
</gene>
<proteinExistence type="predicted"/>
<evidence type="ECO:0000313" key="2">
    <source>
        <dbReference type="EMBL" id="ETO09653.1"/>
    </source>
</evidence>
<protein>
    <submittedName>
        <fullName evidence="2">SWI/SNF complex subunit</fullName>
    </submittedName>
</protein>
<name>X6M6N2_RETFI</name>
<sequence>MLSICGAKDKMKSEDNWMTNVCWGVHKKKKNDNGNKKSHHPRPATRIDAHVINDFDLNGGLRHTLGFVLSYGQKQKWNEIPFDDPTMHSQMCNMFQQLWRYLREKNFIPERRIYLDESLDIGSRNRLAKLVERHGAELVDHPSKASHVQNKKQNKS</sequence>
<dbReference type="Pfam" id="PF16496">
    <property type="entry name" value="SWIRM-assoc_2"/>
    <property type="match status" value="1"/>
</dbReference>
<accession>X6M6N2</accession>
<keyword evidence="3" id="KW-1185">Reference proteome</keyword>
<dbReference type="InterPro" id="IPR032450">
    <property type="entry name" value="SMARCC_N"/>
</dbReference>
<dbReference type="EMBL" id="ASPP01023963">
    <property type="protein sequence ID" value="ETO09653.1"/>
    <property type="molecule type" value="Genomic_DNA"/>
</dbReference>
<organism evidence="2 3">
    <name type="scientific">Reticulomyxa filosa</name>
    <dbReference type="NCBI Taxonomy" id="46433"/>
    <lineage>
        <taxon>Eukaryota</taxon>
        <taxon>Sar</taxon>
        <taxon>Rhizaria</taxon>
        <taxon>Retaria</taxon>
        <taxon>Foraminifera</taxon>
        <taxon>Monothalamids</taxon>
        <taxon>Reticulomyxidae</taxon>
        <taxon>Reticulomyxa</taxon>
    </lineage>
</organism>
<dbReference type="Proteomes" id="UP000023152">
    <property type="component" value="Unassembled WGS sequence"/>
</dbReference>
<comment type="caution">
    <text evidence="2">The sequence shown here is derived from an EMBL/GenBank/DDBJ whole genome shotgun (WGS) entry which is preliminary data.</text>
</comment>
<feature type="domain" description="Chromo" evidence="1">
    <location>
        <begin position="1"/>
        <end position="156"/>
    </location>
</feature>
<evidence type="ECO:0000313" key="3">
    <source>
        <dbReference type="Proteomes" id="UP000023152"/>
    </source>
</evidence>
<evidence type="ECO:0000259" key="1">
    <source>
        <dbReference type="PROSITE" id="PS52032"/>
    </source>
</evidence>
<dbReference type="PROSITE" id="PS52032">
    <property type="entry name" value="MARR_BRCT_CHROMO"/>
    <property type="match status" value="1"/>
</dbReference>